<dbReference type="PANTHER" id="PTHR48111:SF1">
    <property type="entry name" value="TWO-COMPONENT RESPONSE REGULATOR ORR33"/>
    <property type="match status" value="1"/>
</dbReference>
<accession>A0A0N7MU62</accession>
<accession>A0A0S4NGD2</accession>
<accession>A0A0P1LQQ4</accession>
<feature type="modified residue" description="4-aspartylphosphate" evidence="6">
    <location>
        <position position="51"/>
    </location>
</feature>
<accession>A0A0N7MQJ3</accession>
<protein>
    <submittedName>
        <fullName evidence="8">Response regulator receiver domain-containing protein</fullName>
    </submittedName>
</protein>
<evidence type="ECO:0000259" key="7">
    <source>
        <dbReference type="PROSITE" id="PS50110"/>
    </source>
</evidence>
<accession>A0A0P1LZQ3</accession>
<dbReference type="PANTHER" id="PTHR48111">
    <property type="entry name" value="REGULATOR OF RPOS"/>
    <property type="match status" value="1"/>
</dbReference>
<dbReference type="STRING" id="1633631.GCA_001442925_02271"/>
<gene>
    <name evidence="8" type="ORF">JGI4_02278</name>
</gene>
<dbReference type="AlphaFoldDB" id="A0A0P1LPP8"/>
<proteinExistence type="predicted"/>
<sequence length="354" mass="40674">MAILVIDDEKELRETLKNALEMEGYDVITAENGFVGLMLAQEKKPDLILLDISMPVMDGFTVLFKLKQNPITREIPVVILTGQYVDEENLERGFNLGAIEYLYKPIRLTELTARVKSVLRMRSIENEMKKIQMMTERFFVNQIKELFSSVKGVIEMITSSEDVRDELKVLLLENYNKMKKWFELIDYFTHLNDISAEIHRIETKVFDVNSLIKETSEKVKEKFSEVDFEFNLGREALIKGDESWVGIGFKILFEAMAEAMSLGGKIQIVQVTRAGGDGRFVFITVYDETKKLPSDVAKVLFNPYLVSVSEYKPNYNLFAMNVFHRIIEMNGGTVVVEPSEFPSGNKFIIRFHAV</sequence>
<dbReference type="Proteomes" id="UP000182011">
    <property type="component" value="Unassembled WGS sequence"/>
</dbReference>
<dbReference type="InterPro" id="IPR001789">
    <property type="entry name" value="Sig_transdc_resp-reg_receiver"/>
</dbReference>
<dbReference type="InterPro" id="IPR011006">
    <property type="entry name" value="CheY-like_superfamily"/>
</dbReference>
<organism evidence="8 9">
    <name type="scientific">Candidatus Kryptonium thompsonii</name>
    <dbReference type="NCBI Taxonomy" id="1633631"/>
    <lineage>
        <taxon>Bacteria</taxon>
        <taxon>Pseudomonadati</taxon>
        <taxon>Candidatus Kryptoniota</taxon>
        <taxon>Candidatus Kryptonium</taxon>
    </lineage>
</organism>
<dbReference type="GO" id="GO:0000156">
    <property type="term" value="F:phosphorelay response regulator activity"/>
    <property type="evidence" value="ECO:0007669"/>
    <property type="project" value="TreeGrafter"/>
</dbReference>
<keyword evidence="5" id="KW-0804">Transcription</keyword>
<evidence type="ECO:0000256" key="2">
    <source>
        <dbReference type="ARBA" id="ARBA00023012"/>
    </source>
</evidence>
<dbReference type="SMART" id="SM00448">
    <property type="entry name" value="REC"/>
    <property type="match status" value="1"/>
</dbReference>
<feature type="domain" description="Response regulatory" evidence="7">
    <location>
        <begin position="2"/>
        <end position="119"/>
    </location>
</feature>
<dbReference type="GO" id="GO:0032993">
    <property type="term" value="C:protein-DNA complex"/>
    <property type="evidence" value="ECO:0007669"/>
    <property type="project" value="TreeGrafter"/>
</dbReference>
<dbReference type="PROSITE" id="PS50110">
    <property type="entry name" value="RESPONSE_REGULATORY"/>
    <property type="match status" value="1"/>
</dbReference>
<dbReference type="RefSeq" id="WP_075426235.1">
    <property type="nucleotide sequence ID" value="NZ_CZVJ01000027.1"/>
</dbReference>
<accession>A0A0P1NTP5</accession>
<dbReference type="SUPFAM" id="SSF55874">
    <property type="entry name" value="ATPase domain of HSP90 chaperone/DNA topoisomerase II/histidine kinase"/>
    <property type="match status" value="1"/>
</dbReference>
<accession>A0A0P1P7R0</accession>
<evidence type="ECO:0000256" key="3">
    <source>
        <dbReference type="ARBA" id="ARBA00023015"/>
    </source>
</evidence>
<evidence type="ECO:0000313" key="9">
    <source>
        <dbReference type="Proteomes" id="UP000182011"/>
    </source>
</evidence>
<evidence type="ECO:0000313" key="8">
    <source>
        <dbReference type="EMBL" id="CUU09117.1"/>
    </source>
</evidence>
<evidence type="ECO:0000256" key="6">
    <source>
        <dbReference type="PROSITE-ProRule" id="PRU00169"/>
    </source>
</evidence>
<accession>A0A0P1P4N4</accession>
<dbReference type="Pfam" id="PF00072">
    <property type="entry name" value="Response_reg"/>
    <property type="match status" value="1"/>
</dbReference>
<reference evidence="8 9" key="1">
    <citation type="submission" date="2015-11" db="EMBL/GenBank/DDBJ databases">
        <authorList>
            <person name="Zhang Y."/>
            <person name="Guo Z."/>
        </authorList>
    </citation>
    <scope>NUCLEOTIDE SEQUENCE [LARGE SCALE GENOMIC DNA]</scope>
    <source>
        <strain evidence="8">JGI-4</strain>
    </source>
</reference>
<dbReference type="Gene3D" id="3.30.565.10">
    <property type="entry name" value="Histidine kinase-like ATPase, C-terminal domain"/>
    <property type="match status" value="1"/>
</dbReference>
<name>A0A0P1LPP8_9BACT</name>
<keyword evidence="4" id="KW-0238">DNA-binding</keyword>
<evidence type="ECO:0000256" key="1">
    <source>
        <dbReference type="ARBA" id="ARBA00022553"/>
    </source>
</evidence>
<accession>A0A0P1LPP8</accession>
<dbReference type="OrthoDB" id="9812260at2"/>
<dbReference type="GO" id="GO:0006355">
    <property type="term" value="P:regulation of DNA-templated transcription"/>
    <property type="evidence" value="ECO:0007669"/>
    <property type="project" value="TreeGrafter"/>
</dbReference>
<dbReference type="Gene3D" id="3.40.50.2300">
    <property type="match status" value="1"/>
</dbReference>
<evidence type="ECO:0000256" key="4">
    <source>
        <dbReference type="ARBA" id="ARBA00023125"/>
    </source>
</evidence>
<dbReference type="EMBL" id="FAOP01000013">
    <property type="protein sequence ID" value="CUU09117.1"/>
    <property type="molecule type" value="Genomic_DNA"/>
</dbReference>
<accession>A0A0P1MBF3</accession>
<keyword evidence="3" id="KW-0805">Transcription regulation</keyword>
<dbReference type="InterPro" id="IPR039420">
    <property type="entry name" value="WalR-like"/>
</dbReference>
<keyword evidence="1 6" id="KW-0597">Phosphoprotein</keyword>
<evidence type="ECO:0000256" key="5">
    <source>
        <dbReference type="ARBA" id="ARBA00023163"/>
    </source>
</evidence>
<dbReference type="GO" id="GO:0005829">
    <property type="term" value="C:cytosol"/>
    <property type="evidence" value="ECO:0007669"/>
    <property type="project" value="TreeGrafter"/>
</dbReference>
<dbReference type="GO" id="GO:0000976">
    <property type="term" value="F:transcription cis-regulatory region binding"/>
    <property type="evidence" value="ECO:0007669"/>
    <property type="project" value="TreeGrafter"/>
</dbReference>
<keyword evidence="2" id="KW-0902">Two-component regulatory system</keyword>
<dbReference type="SUPFAM" id="SSF52172">
    <property type="entry name" value="CheY-like"/>
    <property type="match status" value="1"/>
</dbReference>
<dbReference type="InterPro" id="IPR036890">
    <property type="entry name" value="HATPase_C_sf"/>
</dbReference>